<dbReference type="PANTHER" id="PTHR20858">
    <property type="entry name" value="PHOSPHOMETHYLPYRIMIDINE KINASE"/>
    <property type="match status" value="1"/>
</dbReference>
<keyword evidence="4" id="KW-0808">Transferase</keyword>
<evidence type="ECO:0000313" key="4">
    <source>
        <dbReference type="EMBL" id="MBM3116443.1"/>
    </source>
</evidence>
<dbReference type="InterPro" id="IPR004399">
    <property type="entry name" value="HMP/HMP-P_kinase_dom"/>
</dbReference>
<reference evidence="4 5" key="1">
    <citation type="submission" date="2021-01" db="EMBL/GenBank/DDBJ databases">
        <title>Draft Genome Sequence and Polyhydroxyalkanoate Biosynthetic Potential of Jeongeupia naejangsanensis Type Strain DSM 24253.</title>
        <authorList>
            <person name="Turrini P."/>
            <person name="Artuso I."/>
            <person name="Lugli G.A."/>
            <person name="Frangipani E."/>
            <person name="Ventura M."/>
            <person name="Visca P."/>
        </authorList>
    </citation>
    <scope>NUCLEOTIDE SEQUENCE [LARGE SCALE GENOMIC DNA]</scope>
    <source>
        <strain evidence="4 5">DSM 24253</strain>
    </source>
</reference>
<organism evidence="4 5">
    <name type="scientific">Jeongeupia naejangsanensis</name>
    <dbReference type="NCBI Taxonomy" id="613195"/>
    <lineage>
        <taxon>Bacteria</taxon>
        <taxon>Pseudomonadati</taxon>
        <taxon>Pseudomonadota</taxon>
        <taxon>Betaproteobacteria</taxon>
        <taxon>Neisseriales</taxon>
        <taxon>Chitinibacteraceae</taxon>
        <taxon>Jeongeupia</taxon>
    </lineage>
</organism>
<accession>A0ABS2BLI2</accession>
<dbReference type="Pfam" id="PF08543">
    <property type="entry name" value="Phos_pyr_kin"/>
    <property type="match status" value="1"/>
</dbReference>
<dbReference type="InterPro" id="IPR029056">
    <property type="entry name" value="Ribokinase-like"/>
</dbReference>
<comment type="pathway">
    <text evidence="1">Cofactor biosynthesis; thiamine diphosphate biosynthesis.</text>
</comment>
<keyword evidence="5" id="KW-1185">Reference proteome</keyword>
<dbReference type="CDD" id="cd01169">
    <property type="entry name" value="HMPP_kinase"/>
    <property type="match status" value="1"/>
</dbReference>
<evidence type="ECO:0000256" key="1">
    <source>
        <dbReference type="ARBA" id="ARBA00004948"/>
    </source>
</evidence>
<gene>
    <name evidence="4" type="ORF">JMJ54_11425</name>
</gene>
<dbReference type="RefSeq" id="WP_203538690.1">
    <property type="nucleotide sequence ID" value="NZ_JAESND010000005.1"/>
</dbReference>
<protein>
    <recommendedName>
        <fullName evidence="2">hydroxymethylpyrimidine kinase</fullName>
        <ecNumber evidence="2">2.7.1.49</ecNumber>
    </recommendedName>
</protein>
<comment type="caution">
    <text evidence="4">The sequence shown here is derived from an EMBL/GenBank/DDBJ whole genome shotgun (WGS) entry which is preliminary data.</text>
</comment>
<dbReference type="Proteomes" id="UP000809431">
    <property type="component" value="Unassembled WGS sequence"/>
</dbReference>
<evidence type="ECO:0000259" key="3">
    <source>
        <dbReference type="Pfam" id="PF08543"/>
    </source>
</evidence>
<dbReference type="EMBL" id="JAESND010000005">
    <property type="protein sequence ID" value="MBM3116443.1"/>
    <property type="molecule type" value="Genomic_DNA"/>
</dbReference>
<dbReference type="Gene3D" id="3.40.1190.20">
    <property type="match status" value="1"/>
</dbReference>
<dbReference type="PANTHER" id="PTHR20858:SF17">
    <property type="entry name" value="HYDROXYMETHYLPYRIMIDINE_PHOSPHOMETHYLPYRIMIDINE KINASE THI20-RELATED"/>
    <property type="match status" value="1"/>
</dbReference>
<dbReference type="EC" id="2.7.1.49" evidence="2"/>
<dbReference type="GO" id="GO:0016301">
    <property type="term" value="F:kinase activity"/>
    <property type="evidence" value="ECO:0007669"/>
    <property type="project" value="UniProtKB-KW"/>
</dbReference>
<feature type="domain" description="Pyridoxamine kinase/Phosphomethylpyrimidine kinase" evidence="3">
    <location>
        <begin position="15"/>
        <end position="257"/>
    </location>
</feature>
<evidence type="ECO:0000313" key="5">
    <source>
        <dbReference type="Proteomes" id="UP000809431"/>
    </source>
</evidence>
<name>A0ABS2BLI2_9NEIS</name>
<sequence>MNAAPPLVLTFAANDPSGGGGVSADLLTLAALGCHALPVITALTVQDSAGLQEFQPVDPEWLHDQARYVLEDAEVDAIKVGMVGSVEGLTVLAEIAADYPDVPLILDPVMPRGHGDDMADDEYIAALRELLVPHSLIVTPNQHEARLLASDDADEQEDLPLDAAANRIIQLGCEYVLITGAQAQTPKINNALFSQNGRMRTDSWDRLPGRFHGAGATLSSAIAGALANGVELGQAVRDAQEYTWQTLKHAFRPGMGQMLPDRMFWARNGGDDNAKD</sequence>
<dbReference type="InterPro" id="IPR013749">
    <property type="entry name" value="PM/HMP-P_kinase-1"/>
</dbReference>
<proteinExistence type="predicted"/>
<keyword evidence="4" id="KW-0418">Kinase</keyword>
<evidence type="ECO:0000256" key="2">
    <source>
        <dbReference type="ARBA" id="ARBA00012135"/>
    </source>
</evidence>
<dbReference type="SUPFAM" id="SSF53613">
    <property type="entry name" value="Ribokinase-like"/>
    <property type="match status" value="1"/>
</dbReference>